<evidence type="ECO:0000256" key="12">
    <source>
        <dbReference type="ARBA" id="ARBA00023157"/>
    </source>
</evidence>
<keyword evidence="6" id="KW-0349">Heme</keyword>
<comment type="subcellular location">
    <subcellularLocation>
        <location evidence="1">Cell membrane</location>
        <topology evidence="1">Lipid-anchor</topology>
        <topology evidence="1">GPI-anchor</topology>
    </subcellularLocation>
    <subcellularLocation>
        <location evidence="2">Secreted</location>
    </subcellularLocation>
</comment>
<evidence type="ECO:0000313" key="19">
    <source>
        <dbReference type="EMBL" id="RVX72331.1"/>
    </source>
</evidence>
<evidence type="ECO:0000256" key="4">
    <source>
        <dbReference type="ARBA" id="ARBA00022475"/>
    </source>
</evidence>
<dbReference type="InterPro" id="IPR051735">
    <property type="entry name" value="CFEM_domain"/>
</dbReference>
<evidence type="ECO:0000256" key="16">
    <source>
        <dbReference type="SAM" id="MobiDB-lite"/>
    </source>
</evidence>
<dbReference type="GO" id="GO:0005576">
    <property type="term" value="C:extracellular region"/>
    <property type="evidence" value="ECO:0007669"/>
    <property type="project" value="UniProtKB-SubCell"/>
</dbReference>
<feature type="disulfide bond" evidence="15">
    <location>
        <begin position="48"/>
        <end position="81"/>
    </location>
</feature>
<reference evidence="19 20" key="1">
    <citation type="submission" date="2017-03" db="EMBL/GenBank/DDBJ databases">
        <title>Genomes of endolithic fungi from Antarctica.</title>
        <authorList>
            <person name="Coleine C."/>
            <person name="Masonjones S."/>
            <person name="Stajich J.E."/>
        </authorList>
    </citation>
    <scope>NUCLEOTIDE SEQUENCE [LARGE SCALE GENOMIC DNA]</scope>
    <source>
        <strain evidence="19 20">CCFEE 6314</strain>
    </source>
</reference>
<proteinExistence type="inferred from homology"/>
<dbReference type="EMBL" id="NAJM01000013">
    <property type="protein sequence ID" value="RVX72331.1"/>
    <property type="molecule type" value="Genomic_DNA"/>
</dbReference>
<keyword evidence="14" id="KW-0449">Lipoprotein</keyword>
<keyword evidence="4" id="KW-1003">Cell membrane</keyword>
<evidence type="ECO:0000256" key="6">
    <source>
        <dbReference type="ARBA" id="ARBA00022617"/>
    </source>
</evidence>
<evidence type="ECO:0000256" key="11">
    <source>
        <dbReference type="ARBA" id="ARBA00023136"/>
    </source>
</evidence>
<evidence type="ECO:0000256" key="14">
    <source>
        <dbReference type="ARBA" id="ARBA00023288"/>
    </source>
</evidence>
<accession>A0A438N9M8</accession>
<protein>
    <recommendedName>
        <fullName evidence="18">CFEM domain-containing protein</fullName>
    </recommendedName>
</protein>
<dbReference type="PANTHER" id="PTHR37928">
    <property type="entry name" value="CFEM DOMAIN PROTEIN (AFU_ORTHOLOGUE AFUA_6G14090)"/>
    <property type="match status" value="1"/>
</dbReference>
<dbReference type="Pfam" id="PF05730">
    <property type="entry name" value="CFEM"/>
    <property type="match status" value="1"/>
</dbReference>
<feature type="region of interest" description="Disordered" evidence="16">
    <location>
        <begin position="100"/>
        <end position="157"/>
    </location>
</feature>
<evidence type="ECO:0000256" key="10">
    <source>
        <dbReference type="ARBA" id="ARBA00023004"/>
    </source>
</evidence>
<evidence type="ECO:0000313" key="20">
    <source>
        <dbReference type="Proteomes" id="UP000288859"/>
    </source>
</evidence>
<evidence type="ECO:0000256" key="1">
    <source>
        <dbReference type="ARBA" id="ARBA00004609"/>
    </source>
</evidence>
<keyword evidence="10" id="KW-0408">Iron</keyword>
<sequence length="185" mass="17527">MHLSLVLSTTLLAALVSAQGTLELPTCAISCISDSLPADCGGAPACICGRASFIEGISCCIFTSCDEADSEKALNYAHGICDPTGEGGLLPAQAGCADNSTTNGTDTTSTTSITSSGTESSATTATSGTESAASTTSGSGATTTSASESGSASPAASPTDAAAVVGVHVGIGAAAALAVGVAALL</sequence>
<evidence type="ECO:0000259" key="18">
    <source>
        <dbReference type="PROSITE" id="PS52012"/>
    </source>
</evidence>
<evidence type="ECO:0000256" key="13">
    <source>
        <dbReference type="ARBA" id="ARBA00023180"/>
    </source>
</evidence>
<keyword evidence="13" id="KW-0325">Glycoprotein</keyword>
<keyword evidence="7" id="KW-0336">GPI-anchor</keyword>
<gene>
    <name evidence="19" type="ORF">B0A52_04536</name>
</gene>
<comment type="caution">
    <text evidence="15">Lacks conserved residue(s) required for the propagation of feature annotation.</text>
</comment>
<name>A0A438N9M8_EXOME</name>
<dbReference type="PANTHER" id="PTHR37928:SF2">
    <property type="entry name" value="GPI ANCHORED CFEM DOMAIN PROTEIN (AFU_ORTHOLOGUE AFUA_6G10580)"/>
    <property type="match status" value="1"/>
</dbReference>
<dbReference type="OrthoDB" id="3065412at2759"/>
<dbReference type="GO" id="GO:0005886">
    <property type="term" value="C:plasma membrane"/>
    <property type="evidence" value="ECO:0007669"/>
    <property type="project" value="UniProtKB-SubCell"/>
</dbReference>
<keyword evidence="8" id="KW-0479">Metal-binding</keyword>
<feature type="signal peptide" evidence="17">
    <location>
        <begin position="1"/>
        <end position="18"/>
    </location>
</feature>
<dbReference type="AlphaFoldDB" id="A0A438N9M8"/>
<dbReference type="GO" id="GO:0046872">
    <property type="term" value="F:metal ion binding"/>
    <property type="evidence" value="ECO:0007669"/>
    <property type="project" value="UniProtKB-KW"/>
</dbReference>
<feature type="domain" description="CFEM" evidence="18">
    <location>
        <begin position="1"/>
        <end position="110"/>
    </location>
</feature>
<evidence type="ECO:0000256" key="17">
    <source>
        <dbReference type="SAM" id="SignalP"/>
    </source>
</evidence>
<dbReference type="VEuPathDB" id="FungiDB:PV10_02056"/>
<comment type="caution">
    <text evidence="19">The sequence shown here is derived from an EMBL/GenBank/DDBJ whole genome shotgun (WGS) entry which is preliminary data.</text>
</comment>
<evidence type="ECO:0000256" key="3">
    <source>
        <dbReference type="ARBA" id="ARBA00010031"/>
    </source>
</evidence>
<dbReference type="InterPro" id="IPR008427">
    <property type="entry name" value="Extracellular_membr_CFEM_dom"/>
</dbReference>
<evidence type="ECO:0000256" key="9">
    <source>
        <dbReference type="ARBA" id="ARBA00022729"/>
    </source>
</evidence>
<evidence type="ECO:0000256" key="15">
    <source>
        <dbReference type="PROSITE-ProRule" id="PRU01356"/>
    </source>
</evidence>
<feature type="chain" id="PRO_5018983184" description="CFEM domain-containing protein" evidence="17">
    <location>
        <begin position="19"/>
        <end position="185"/>
    </location>
</feature>
<keyword evidence="9 17" id="KW-0732">Signal</keyword>
<dbReference type="PROSITE" id="PS52012">
    <property type="entry name" value="CFEM"/>
    <property type="match status" value="1"/>
</dbReference>
<dbReference type="Proteomes" id="UP000288859">
    <property type="component" value="Unassembled WGS sequence"/>
</dbReference>
<evidence type="ECO:0000256" key="8">
    <source>
        <dbReference type="ARBA" id="ARBA00022723"/>
    </source>
</evidence>
<evidence type="ECO:0000256" key="2">
    <source>
        <dbReference type="ARBA" id="ARBA00004613"/>
    </source>
</evidence>
<dbReference type="GO" id="GO:0098552">
    <property type="term" value="C:side of membrane"/>
    <property type="evidence" value="ECO:0007669"/>
    <property type="project" value="UniProtKB-KW"/>
</dbReference>
<evidence type="ECO:0000256" key="5">
    <source>
        <dbReference type="ARBA" id="ARBA00022525"/>
    </source>
</evidence>
<keyword evidence="11" id="KW-0472">Membrane</keyword>
<comment type="similarity">
    <text evidence="3">Belongs to the RBT5 family.</text>
</comment>
<keyword evidence="12 15" id="KW-1015">Disulfide bond</keyword>
<keyword evidence="5" id="KW-0964">Secreted</keyword>
<organism evidence="19 20">
    <name type="scientific">Exophiala mesophila</name>
    <name type="common">Black yeast-like fungus</name>
    <dbReference type="NCBI Taxonomy" id="212818"/>
    <lineage>
        <taxon>Eukaryota</taxon>
        <taxon>Fungi</taxon>
        <taxon>Dikarya</taxon>
        <taxon>Ascomycota</taxon>
        <taxon>Pezizomycotina</taxon>
        <taxon>Eurotiomycetes</taxon>
        <taxon>Chaetothyriomycetidae</taxon>
        <taxon>Chaetothyriales</taxon>
        <taxon>Herpotrichiellaceae</taxon>
        <taxon>Exophiala</taxon>
    </lineage>
</organism>
<evidence type="ECO:0000256" key="7">
    <source>
        <dbReference type="ARBA" id="ARBA00022622"/>
    </source>
</evidence>